<proteinExistence type="predicted"/>
<keyword evidence="3" id="KW-1185">Reference proteome</keyword>
<dbReference type="EMBL" id="BONC01000006">
    <property type="protein sequence ID" value="GIF55284.1"/>
    <property type="molecule type" value="Genomic_DNA"/>
</dbReference>
<dbReference type="Proteomes" id="UP000624325">
    <property type="component" value="Unassembled WGS sequence"/>
</dbReference>
<dbReference type="Gene3D" id="3.40.50.1820">
    <property type="entry name" value="alpha/beta hydrolase"/>
    <property type="match status" value="1"/>
</dbReference>
<dbReference type="PANTHER" id="PTHR43433">
    <property type="entry name" value="HYDROLASE, ALPHA/BETA FOLD FAMILY PROTEIN"/>
    <property type="match status" value="1"/>
</dbReference>
<name>A0ABQ4BXL5_9ACTN</name>
<evidence type="ECO:0000313" key="2">
    <source>
        <dbReference type="EMBL" id="GIF55284.1"/>
    </source>
</evidence>
<protein>
    <submittedName>
        <fullName evidence="2">Proline iminopeptidase</fullName>
    </submittedName>
</protein>
<dbReference type="InterPro" id="IPR029058">
    <property type="entry name" value="AB_hydrolase_fold"/>
</dbReference>
<dbReference type="Pfam" id="PF00561">
    <property type="entry name" value="Abhydrolase_1"/>
    <property type="match status" value="1"/>
</dbReference>
<dbReference type="InterPro" id="IPR050471">
    <property type="entry name" value="AB_hydrolase"/>
</dbReference>
<reference evidence="2 3" key="1">
    <citation type="submission" date="2021-01" db="EMBL/GenBank/DDBJ databases">
        <title>Whole genome shotgun sequence of Asanoa iriomotensis NBRC 100142.</title>
        <authorList>
            <person name="Komaki H."/>
            <person name="Tamura T."/>
        </authorList>
    </citation>
    <scope>NUCLEOTIDE SEQUENCE [LARGE SCALE GENOMIC DNA]</scope>
    <source>
        <strain evidence="2 3">NBRC 100142</strain>
    </source>
</reference>
<gene>
    <name evidence="2" type="ORF">Air01nite_13790</name>
</gene>
<evidence type="ECO:0000313" key="3">
    <source>
        <dbReference type="Proteomes" id="UP000624325"/>
    </source>
</evidence>
<comment type="caution">
    <text evidence="2">The sequence shown here is derived from an EMBL/GenBank/DDBJ whole genome shotgun (WGS) entry which is preliminary data.</text>
</comment>
<feature type="domain" description="AB hydrolase-1" evidence="1">
    <location>
        <begin position="76"/>
        <end position="332"/>
    </location>
</feature>
<sequence>MAGFVLGGAAVVALVACLVAYRKVRQRAVARAIAISSADGIDEGRYVRAGGVDQWIRLRGADRANPILLVLAGAGLPMEPFVPTLRAWERHFTVVLWDRRDVGRTRARNGKAGNESWTVSTLADDGIEVVEFVRRRLGQDKVVLFGHSQGSMVGVTMAARRPDLVHAYVGAGQMADMVENERVTHGLAVERARAAGNRKALKALERAAPPYTDRRTWVTKQRWSMATDPTLRAWQRSLPALALTWPGYSLADVYRSLFGVLFLPPGLFTAAVSASPSTLGTRFEIPFFVLHGDADQHTLPGLAESYVSAIDAPHKEFVRLPGAGHLGPLTHPDLYLAELLARVRPLATAP</sequence>
<accession>A0ABQ4BXL5</accession>
<dbReference type="RefSeq" id="WP_203701082.1">
    <property type="nucleotide sequence ID" value="NZ_BAAALU010000012.1"/>
</dbReference>
<dbReference type="InterPro" id="IPR000073">
    <property type="entry name" value="AB_hydrolase_1"/>
</dbReference>
<dbReference type="PANTHER" id="PTHR43433:SF5">
    <property type="entry name" value="AB HYDROLASE-1 DOMAIN-CONTAINING PROTEIN"/>
    <property type="match status" value="1"/>
</dbReference>
<organism evidence="2 3">
    <name type="scientific">Asanoa iriomotensis</name>
    <dbReference type="NCBI Taxonomy" id="234613"/>
    <lineage>
        <taxon>Bacteria</taxon>
        <taxon>Bacillati</taxon>
        <taxon>Actinomycetota</taxon>
        <taxon>Actinomycetes</taxon>
        <taxon>Micromonosporales</taxon>
        <taxon>Micromonosporaceae</taxon>
        <taxon>Asanoa</taxon>
    </lineage>
</organism>
<dbReference type="SUPFAM" id="SSF53474">
    <property type="entry name" value="alpha/beta-Hydrolases"/>
    <property type="match status" value="1"/>
</dbReference>
<evidence type="ECO:0000259" key="1">
    <source>
        <dbReference type="Pfam" id="PF00561"/>
    </source>
</evidence>